<feature type="region of interest" description="Disordered" evidence="1">
    <location>
        <begin position="1"/>
        <end position="24"/>
    </location>
</feature>
<accession>A0A1I1WJR9</accession>
<organism evidence="2 3">
    <name type="scientific">Nannocystis exedens</name>
    <dbReference type="NCBI Taxonomy" id="54"/>
    <lineage>
        <taxon>Bacteria</taxon>
        <taxon>Pseudomonadati</taxon>
        <taxon>Myxococcota</taxon>
        <taxon>Polyangia</taxon>
        <taxon>Nannocystales</taxon>
        <taxon>Nannocystaceae</taxon>
        <taxon>Nannocystis</taxon>
    </lineage>
</organism>
<name>A0A1I1WJR9_9BACT</name>
<protein>
    <submittedName>
        <fullName evidence="2">Uncharacterized protein</fullName>
    </submittedName>
</protein>
<keyword evidence="3" id="KW-1185">Reference proteome</keyword>
<proteinExistence type="predicted"/>
<dbReference type="AlphaFoldDB" id="A0A1I1WJR9"/>
<evidence type="ECO:0000313" key="2">
    <source>
        <dbReference type="EMBL" id="SFD95239.1"/>
    </source>
</evidence>
<sequence>MLPGALVQGFPQPDGRRQHHARDDPGLFILTPSTVIGATLLRDVSIAPLVPVLAAARRRQFVLAGASTLSSSTPATHRSATIHRA</sequence>
<dbReference type="Proteomes" id="UP000199400">
    <property type="component" value="Unassembled WGS sequence"/>
</dbReference>
<dbReference type="STRING" id="54.SAMN02745121_02419"/>
<reference evidence="3" key="1">
    <citation type="submission" date="2016-10" db="EMBL/GenBank/DDBJ databases">
        <authorList>
            <person name="Varghese N."/>
            <person name="Submissions S."/>
        </authorList>
    </citation>
    <scope>NUCLEOTIDE SEQUENCE [LARGE SCALE GENOMIC DNA]</scope>
    <source>
        <strain evidence="3">ATCC 25963</strain>
    </source>
</reference>
<dbReference type="EMBL" id="FOMX01000006">
    <property type="protein sequence ID" value="SFD95239.1"/>
    <property type="molecule type" value="Genomic_DNA"/>
</dbReference>
<gene>
    <name evidence="2" type="ORF">SAMN02745121_02419</name>
</gene>
<evidence type="ECO:0000313" key="3">
    <source>
        <dbReference type="Proteomes" id="UP000199400"/>
    </source>
</evidence>
<evidence type="ECO:0000256" key="1">
    <source>
        <dbReference type="SAM" id="MobiDB-lite"/>
    </source>
</evidence>